<gene>
    <name evidence="3" type="ORF">KSP40_PGU015616</name>
</gene>
<feature type="compositionally biased region" description="Low complexity" evidence="1">
    <location>
        <begin position="84"/>
        <end position="103"/>
    </location>
</feature>
<evidence type="ECO:0000256" key="1">
    <source>
        <dbReference type="SAM" id="MobiDB-lite"/>
    </source>
</evidence>
<keyword evidence="2" id="KW-0812">Transmembrane</keyword>
<feature type="compositionally biased region" description="Basic and acidic residues" evidence="1">
    <location>
        <begin position="74"/>
        <end position="83"/>
    </location>
</feature>
<keyword evidence="4" id="KW-1185">Reference proteome</keyword>
<dbReference type="Proteomes" id="UP001412067">
    <property type="component" value="Unassembled WGS sequence"/>
</dbReference>
<comment type="caution">
    <text evidence="3">The sequence shown here is derived from an EMBL/GenBank/DDBJ whole genome shotgun (WGS) entry which is preliminary data.</text>
</comment>
<feature type="region of interest" description="Disordered" evidence="1">
    <location>
        <begin position="74"/>
        <end position="128"/>
    </location>
</feature>
<accession>A0ABR2LE27</accession>
<keyword evidence="2" id="KW-0472">Membrane</keyword>
<reference evidence="3 4" key="1">
    <citation type="journal article" date="2022" name="Nat. Plants">
        <title>Genomes of leafy and leafless Platanthera orchids illuminate the evolution of mycoheterotrophy.</title>
        <authorList>
            <person name="Li M.H."/>
            <person name="Liu K.W."/>
            <person name="Li Z."/>
            <person name="Lu H.C."/>
            <person name="Ye Q.L."/>
            <person name="Zhang D."/>
            <person name="Wang J.Y."/>
            <person name="Li Y.F."/>
            <person name="Zhong Z.M."/>
            <person name="Liu X."/>
            <person name="Yu X."/>
            <person name="Liu D.K."/>
            <person name="Tu X.D."/>
            <person name="Liu B."/>
            <person name="Hao Y."/>
            <person name="Liao X.Y."/>
            <person name="Jiang Y.T."/>
            <person name="Sun W.H."/>
            <person name="Chen J."/>
            <person name="Chen Y.Q."/>
            <person name="Ai Y."/>
            <person name="Zhai J.W."/>
            <person name="Wu S.S."/>
            <person name="Zhou Z."/>
            <person name="Hsiao Y.Y."/>
            <person name="Wu W.L."/>
            <person name="Chen Y.Y."/>
            <person name="Lin Y.F."/>
            <person name="Hsu J.L."/>
            <person name="Li C.Y."/>
            <person name="Wang Z.W."/>
            <person name="Zhao X."/>
            <person name="Zhong W.Y."/>
            <person name="Ma X.K."/>
            <person name="Ma L."/>
            <person name="Huang J."/>
            <person name="Chen G.Z."/>
            <person name="Huang M.Z."/>
            <person name="Huang L."/>
            <person name="Peng D.H."/>
            <person name="Luo Y.B."/>
            <person name="Zou S.Q."/>
            <person name="Chen S.P."/>
            <person name="Lan S."/>
            <person name="Tsai W.C."/>
            <person name="Van de Peer Y."/>
            <person name="Liu Z.J."/>
        </authorList>
    </citation>
    <scope>NUCLEOTIDE SEQUENCE [LARGE SCALE GENOMIC DNA]</scope>
    <source>
        <strain evidence="3">Lor288</strain>
    </source>
</reference>
<sequence>MPASQDPAISLREQFDHLLRDWDNYKTSIPRRHRRLHSGDLYFTPVADPGHLRSPLEKPASHLHRPHSGRRLLDAFEKAKEAPAAESEGESSPRPRPRSSCSSLTDFEGEGLATTTTASSSYEENASGGAKREARSWDRWFLMLRWLAIVMAAAAVVVFSLRAVLAADELPQFVIPT</sequence>
<keyword evidence="2" id="KW-1133">Transmembrane helix</keyword>
<evidence type="ECO:0000313" key="3">
    <source>
        <dbReference type="EMBL" id="KAK8938350.1"/>
    </source>
</evidence>
<name>A0ABR2LE27_9ASPA</name>
<organism evidence="3 4">
    <name type="scientific">Platanthera guangdongensis</name>
    <dbReference type="NCBI Taxonomy" id="2320717"/>
    <lineage>
        <taxon>Eukaryota</taxon>
        <taxon>Viridiplantae</taxon>
        <taxon>Streptophyta</taxon>
        <taxon>Embryophyta</taxon>
        <taxon>Tracheophyta</taxon>
        <taxon>Spermatophyta</taxon>
        <taxon>Magnoliopsida</taxon>
        <taxon>Liliopsida</taxon>
        <taxon>Asparagales</taxon>
        <taxon>Orchidaceae</taxon>
        <taxon>Orchidoideae</taxon>
        <taxon>Orchideae</taxon>
        <taxon>Orchidinae</taxon>
        <taxon>Platanthera</taxon>
    </lineage>
</organism>
<evidence type="ECO:0000313" key="4">
    <source>
        <dbReference type="Proteomes" id="UP001412067"/>
    </source>
</evidence>
<feature type="transmembrane region" description="Helical" evidence="2">
    <location>
        <begin position="140"/>
        <end position="161"/>
    </location>
</feature>
<proteinExistence type="predicted"/>
<evidence type="ECO:0000256" key="2">
    <source>
        <dbReference type="SAM" id="Phobius"/>
    </source>
</evidence>
<dbReference type="EMBL" id="JBBWWR010000021">
    <property type="protein sequence ID" value="KAK8938350.1"/>
    <property type="molecule type" value="Genomic_DNA"/>
</dbReference>
<protein>
    <submittedName>
        <fullName evidence="3">Uncharacterized protein</fullName>
    </submittedName>
</protein>